<comment type="caution">
    <text evidence="2">The sequence shown here is derived from an EMBL/GenBank/DDBJ whole genome shotgun (WGS) entry which is preliminary data.</text>
</comment>
<evidence type="ECO:0000313" key="2">
    <source>
        <dbReference type="EMBL" id="GFO37494.1"/>
    </source>
</evidence>
<dbReference type="AlphaFoldDB" id="A0AAV4CZX0"/>
<accession>A0AAV4CZX0</accession>
<evidence type="ECO:0000256" key="1">
    <source>
        <dbReference type="SAM" id="MobiDB-lite"/>
    </source>
</evidence>
<sequence>MGTSLRNVVANCSKRNIRLGGRGTIRLTKETMDKLQTYYDPAIRQNSAAEEMKTAIQASLHHCFSTDATPRHDFCLSGPDVTAGVSSNQPRPKVNRQDPMLPE</sequence>
<evidence type="ECO:0000313" key="3">
    <source>
        <dbReference type="Proteomes" id="UP000735302"/>
    </source>
</evidence>
<name>A0AAV4CZX0_9GAST</name>
<dbReference type="EMBL" id="BLXT01007237">
    <property type="protein sequence ID" value="GFO37494.1"/>
    <property type="molecule type" value="Genomic_DNA"/>
</dbReference>
<reference evidence="2 3" key="1">
    <citation type="journal article" date="2021" name="Elife">
        <title>Chloroplast acquisition without the gene transfer in kleptoplastic sea slugs, Plakobranchus ocellatus.</title>
        <authorList>
            <person name="Maeda T."/>
            <person name="Takahashi S."/>
            <person name="Yoshida T."/>
            <person name="Shimamura S."/>
            <person name="Takaki Y."/>
            <person name="Nagai Y."/>
            <person name="Toyoda A."/>
            <person name="Suzuki Y."/>
            <person name="Arimoto A."/>
            <person name="Ishii H."/>
            <person name="Satoh N."/>
            <person name="Nishiyama T."/>
            <person name="Hasebe M."/>
            <person name="Maruyama T."/>
            <person name="Minagawa J."/>
            <person name="Obokata J."/>
            <person name="Shigenobu S."/>
        </authorList>
    </citation>
    <scope>NUCLEOTIDE SEQUENCE [LARGE SCALE GENOMIC DNA]</scope>
</reference>
<protein>
    <submittedName>
        <fullName evidence="2">Uncharacterized protein</fullName>
    </submittedName>
</protein>
<proteinExistence type="predicted"/>
<keyword evidence="3" id="KW-1185">Reference proteome</keyword>
<feature type="region of interest" description="Disordered" evidence="1">
    <location>
        <begin position="80"/>
        <end position="103"/>
    </location>
</feature>
<gene>
    <name evidence="2" type="ORF">PoB_006399900</name>
</gene>
<organism evidence="2 3">
    <name type="scientific">Plakobranchus ocellatus</name>
    <dbReference type="NCBI Taxonomy" id="259542"/>
    <lineage>
        <taxon>Eukaryota</taxon>
        <taxon>Metazoa</taxon>
        <taxon>Spiralia</taxon>
        <taxon>Lophotrochozoa</taxon>
        <taxon>Mollusca</taxon>
        <taxon>Gastropoda</taxon>
        <taxon>Heterobranchia</taxon>
        <taxon>Euthyneura</taxon>
        <taxon>Panpulmonata</taxon>
        <taxon>Sacoglossa</taxon>
        <taxon>Placobranchoidea</taxon>
        <taxon>Plakobranchidae</taxon>
        <taxon>Plakobranchus</taxon>
    </lineage>
</organism>
<dbReference type="Proteomes" id="UP000735302">
    <property type="component" value="Unassembled WGS sequence"/>
</dbReference>